<feature type="compositionally biased region" description="Polar residues" evidence="1">
    <location>
        <begin position="87"/>
        <end position="103"/>
    </location>
</feature>
<protein>
    <submittedName>
        <fullName evidence="3">Uncharacterized protein LOC104228017 isoform X1</fullName>
    </submittedName>
</protein>
<accession>A0A1U7WFF9</accession>
<proteinExistence type="predicted"/>
<gene>
    <name evidence="3" type="primary">LOC104228017</name>
</gene>
<dbReference type="Proteomes" id="UP000189701">
    <property type="component" value="Unplaced"/>
</dbReference>
<name>A0A1U7WFF9_NICSY</name>
<dbReference type="RefSeq" id="XP_009778702.1">
    <property type="nucleotide sequence ID" value="XM_009780400.1"/>
</dbReference>
<dbReference type="AlphaFoldDB" id="A0A1U7WFF9"/>
<reference evidence="3" key="2">
    <citation type="submission" date="2025-08" db="UniProtKB">
        <authorList>
            <consortium name="RefSeq"/>
        </authorList>
    </citation>
    <scope>IDENTIFICATION</scope>
    <source>
        <tissue evidence="3">Leaf</tissue>
    </source>
</reference>
<organism evidence="2 3">
    <name type="scientific">Nicotiana sylvestris</name>
    <name type="common">Wood tobacco</name>
    <name type="synonym">South American tobacco</name>
    <dbReference type="NCBI Taxonomy" id="4096"/>
    <lineage>
        <taxon>Eukaryota</taxon>
        <taxon>Viridiplantae</taxon>
        <taxon>Streptophyta</taxon>
        <taxon>Embryophyta</taxon>
        <taxon>Tracheophyta</taxon>
        <taxon>Spermatophyta</taxon>
        <taxon>Magnoliopsida</taxon>
        <taxon>eudicotyledons</taxon>
        <taxon>Gunneridae</taxon>
        <taxon>Pentapetalae</taxon>
        <taxon>asterids</taxon>
        <taxon>lamiids</taxon>
        <taxon>Solanales</taxon>
        <taxon>Solanaceae</taxon>
        <taxon>Nicotianoideae</taxon>
        <taxon>Nicotianeae</taxon>
        <taxon>Nicotiana</taxon>
    </lineage>
</organism>
<dbReference type="STRING" id="4096.A0A1U7WFF9"/>
<keyword evidence="2" id="KW-1185">Reference proteome</keyword>
<evidence type="ECO:0000313" key="3">
    <source>
        <dbReference type="RefSeq" id="XP_009778702.1"/>
    </source>
</evidence>
<evidence type="ECO:0000256" key="1">
    <source>
        <dbReference type="SAM" id="MobiDB-lite"/>
    </source>
</evidence>
<feature type="region of interest" description="Disordered" evidence="1">
    <location>
        <begin position="77"/>
        <end position="103"/>
    </location>
</feature>
<sequence length="125" mass="14380">MRFSIDWEKIINDDEDPPAELMVTSAMDGEEHKEGLSNLSNTELTEKIRRLKRSLSGTIGARLSDGGKKLRANIKLHEGELERRQRVGSQKDLTPNKDASPTYTKASWWSSSLRVELRRTWKIER</sequence>
<reference evidence="2" key="1">
    <citation type="journal article" date="2013" name="Genome Biol.">
        <title>Reference genomes and transcriptomes of Nicotiana sylvestris and Nicotiana tomentosiformis.</title>
        <authorList>
            <person name="Sierro N."/>
            <person name="Battey J.N."/>
            <person name="Ouadi S."/>
            <person name="Bovet L."/>
            <person name="Goepfert S."/>
            <person name="Bakaher N."/>
            <person name="Peitsch M.C."/>
            <person name="Ivanov N.V."/>
        </authorList>
    </citation>
    <scope>NUCLEOTIDE SEQUENCE [LARGE SCALE GENOMIC DNA]</scope>
</reference>
<evidence type="ECO:0000313" key="2">
    <source>
        <dbReference type="Proteomes" id="UP000189701"/>
    </source>
</evidence>